<feature type="transmembrane region" description="Helical" evidence="2">
    <location>
        <begin position="563"/>
        <end position="585"/>
    </location>
</feature>
<name>A0ABR3T0A5_9PEZI</name>
<proteinExistence type="predicted"/>
<keyword evidence="2" id="KW-0472">Membrane</keyword>
<feature type="region of interest" description="Disordered" evidence="1">
    <location>
        <begin position="1"/>
        <end position="108"/>
    </location>
</feature>
<feature type="compositionally biased region" description="Polar residues" evidence="1">
    <location>
        <begin position="1"/>
        <end position="10"/>
    </location>
</feature>
<organism evidence="3 4">
    <name type="scientific">Neofusicoccum ribis</name>
    <dbReference type="NCBI Taxonomy" id="45134"/>
    <lineage>
        <taxon>Eukaryota</taxon>
        <taxon>Fungi</taxon>
        <taxon>Dikarya</taxon>
        <taxon>Ascomycota</taxon>
        <taxon>Pezizomycotina</taxon>
        <taxon>Dothideomycetes</taxon>
        <taxon>Dothideomycetes incertae sedis</taxon>
        <taxon>Botryosphaeriales</taxon>
        <taxon>Botryosphaeriaceae</taxon>
        <taxon>Neofusicoccum</taxon>
    </lineage>
</organism>
<feature type="compositionally biased region" description="Basic and acidic residues" evidence="1">
    <location>
        <begin position="681"/>
        <end position="709"/>
    </location>
</feature>
<evidence type="ECO:0000256" key="2">
    <source>
        <dbReference type="SAM" id="Phobius"/>
    </source>
</evidence>
<dbReference type="PANTHER" id="PTHR35872:SF2">
    <property type="entry name" value="INTEGRAL MEMBRANE PROTEIN (AFU_ORTHOLOGUE AFUA_5G07110)"/>
    <property type="match status" value="1"/>
</dbReference>
<keyword evidence="2" id="KW-1133">Transmembrane helix</keyword>
<evidence type="ECO:0008006" key="5">
    <source>
        <dbReference type="Google" id="ProtNLM"/>
    </source>
</evidence>
<dbReference type="Pfam" id="PF11204">
    <property type="entry name" value="DUF2985"/>
    <property type="match status" value="1"/>
</dbReference>
<evidence type="ECO:0000256" key="1">
    <source>
        <dbReference type="SAM" id="MobiDB-lite"/>
    </source>
</evidence>
<evidence type="ECO:0000313" key="4">
    <source>
        <dbReference type="Proteomes" id="UP001521116"/>
    </source>
</evidence>
<feature type="compositionally biased region" description="Basic and acidic residues" evidence="1">
    <location>
        <begin position="619"/>
        <end position="629"/>
    </location>
</feature>
<reference evidence="3 4" key="1">
    <citation type="submission" date="2024-02" db="EMBL/GenBank/DDBJ databases">
        <title>De novo assembly and annotation of 12 fungi associated with fruit tree decline syndrome in Ontario, Canada.</title>
        <authorList>
            <person name="Sulman M."/>
            <person name="Ellouze W."/>
            <person name="Ilyukhin E."/>
        </authorList>
    </citation>
    <scope>NUCLEOTIDE SEQUENCE [LARGE SCALE GENOMIC DNA]</scope>
    <source>
        <strain evidence="3 4">M1-105</strain>
    </source>
</reference>
<feature type="transmembrane region" description="Helical" evidence="2">
    <location>
        <begin position="415"/>
        <end position="436"/>
    </location>
</feature>
<feature type="compositionally biased region" description="Basic and acidic residues" evidence="1">
    <location>
        <begin position="646"/>
        <end position="674"/>
    </location>
</feature>
<feature type="compositionally biased region" description="Low complexity" evidence="1">
    <location>
        <begin position="84"/>
        <end position="93"/>
    </location>
</feature>
<evidence type="ECO:0000313" key="3">
    <source>
        <dbReference type="EMBL" id="KAL1632722.1"/>
    </source>
</evidence>
<feature type="compositionally biased region" description="Basic and acidic residues" evidence="1">
    <location>
        <begin position="261"/>
        <end position="281"/>
    </location>
</feature>
<keyword evidence="4" id="KW-1185">Reference proteome</keyword>
<feature type="compositionally biased region" description="Polar residues" evidence="1">
    <location>
        <begin position="25"/>
        <end position="47"/>
    </location>
</feature>
<dbReference type="Proteomes" id="UP001521116">
    <property type="component" value="Unassembled WGS sequence"/>
</dbReference>
<comment type="caution">
    <text evidence="3">The sequence shown here is derived from an EMBL/GenBank/DDBJ whole genome shotgun (WGS) entry which is preliminary data.</text>
</comment>
<keyword evidence="2" id="KW-0812">Transmembrane</keyword>
<dbReference type="EMBL" id="JAJVDC020000027">
    <property type="protein sequence ID" value="KAL1632722.1"/>
    <property type="molecule type" value="Genomic_DNA"/>
</dbReference>
<protein>
    <recommendedName>
        <fullName evidence="5">Integral membrane protein</fullName>
    </recommendedName>
</protein>
<accession>A0ABR3T0A5</accession>
<feature type="compositionally biased region" description="Basic and acidic residues" evidence="1">
    <location>
        <begin position="301"/>
        <end position="311"/>
    </location>
</feature>
<dbReference type="InterPro" id="IPR021369">
    <property type="entry name" value="DUF2985"/>
</dbReference>
<feature type="transmembrane region" description="Helical" evidence="2">
    <location>
        <begin position="381"/>
        <end position="409"/>
    </location>
</feature>
<sequence length="709" mass="80880">MASPHRNNGSPLHGAGLPGRRASAHSATSSDPPSTPQRFPHQQSNNRLYPVASRPDLQPRPSAIRLRRLPSSPATRLDTIPSIRQQQQQQQQQHHQHHQQQQRHEQELRQQALENEWQANRRRSSSEPQRPTFDAAELARTRTGVNNMPSVPELGPQNSNTEATTFEPIHPARPPLGGSGRFRRASVAALNGMRFNRNADGSVPPAQQLPENIYDSRIVDLLDVIDPEVSALSSLTNIQNSLFVPQLGRFVNRRPTYDLSRLPDFHRPSEAAPPDEKHGEFEATSALPARPLRRTPAIPELRPESADRLERPGTPSERAFSITSALSESRYAVLPHGLSLEGWSEEDKAELNDHVRHMMHSRRSKFKRSMKGFGKYVSKPLGFLVTLYATLITLFGLAWVLFLIGWIYVGDRQHYIINVIDNVLVALFAIVGDGLAPFRAVDTYHMIFIAHYHHLTWKLRKKMELPKLQNKNDLPTEPLPDLEAARHEKEELSVLTPEQQAKLVHHQDKFSKSHTFYKPHETETHFAFPLRLLVAIVVLLDCHSLLQISLGACTWGIDYKVRPQALTATILSCSITVNITAGILISIGDRRSRKKDVIEKMFRQELTGEAMNKIKRKHEKQDERLRELEEAGEEEDSEEKGKKGRRSLDIFRRGSEDKPRRSFDVFRKTEDKPRRSLNLARRTEEQPRISEDTRNEQDDLHITSAEDRR</sequence>
<feature type="region of interest" description="Disordered" evidence="1">
    <location>
        <begin position="261"/>
        <end position="315"/>
    </location>
</feature>
<feature type="region of interest" description="Disordered" evidence="1">
    <location>
        <begin position="613"/>
        <end position="709"/>
    </location>
</feature>
<dbReference type="PANTHER" id="PTHR35872">
    <property type="entry name" value="INTEGRAL MEMBRANE PROTEIN (AFU_ORTHOLOGUE AFUA_5G07110)"/>
    <property type="match status" value="1"/>
</dbReference>
<gene>
    <name evidence="3" type="ORF">SLS56_003419</name>
</gene>